<keyword evidence="7" id="KW-0862">Zinc</keyword>
<dbReference type="RefSeq" id="XP_013241773.1">
    <property type="nucleotide sequence ID" value="XM_013386319.1"/>
</dbReference>
<name>A0A066VSQ7_TILAU</name>
<evidence type="ECO:0000256" key="4">
    <source>
        <dbReference type="ARBA" id="ARBA00022723"/>
    </source>
</evidence>
<dbReference type="SUPFAM" id="SSF57667">
    <property type="entry name" value="beta-beta-alpha zinc fingers"/>
    <property type="match status" value="1"/>
</dbReference>
<dbReference type="InterPro" id="IPR036236">
    <property type="entry name" value="Znf_C2H2_sf"/>
</dbReference>
<dbReference type="GO" id="GO:0071004">
    <property type="term" value="C:U2-type prespliceosome"/>
    <property type="evidence" value="ECO:0007669"/>
    <property type="project" value="TreeGrafter"/>
</dbReference>
<dbReference type="GO" id="GO:0003676">
    <property type="term" value="F:nucleic acid binding"/>
    <property type="evidence" value="ECO:0007669"/>
    <property type="project" value="InterPro"/>
</dbReference>
<dbReference type="STRING" id="1037660.A0A066VSQ7"/>
<evidence type="ECO:0000259" key="11">
    <source>
        <dbReference type="PROSITE" id="PS50171"/>
    </source>
</evidence>
<dbReference type="PROSITE" id="PS50171">
    <property type="entry name" value="ZF_MATRIN"/>
    <property type="match status" value="1"/>
</dbReference>
<reference evidence="12 13" key="1">
    <citation type="submission" date="2014-05" db="EMBL/GenBank/DDBJ databases">
        <title>Draft genome sequence of a rare smut relative, Tilletiaria anomala UBC 951.</title>
        <authorList>
            <consortium name="DOE Joint Genome Institute"/>
            <person name="Toome M."/>
            <person name="Kuo A."/>
            <person name="Henrissat B."/>
            <person name="Lipzen A."/>
            <person name="Tritt A."/>
            <person name="Yoshinaga Y."/>
            <person name="Zane M."/>
            <person name="Barry K."/>
            <person name="Grigoriev I.V."/>
            <person name="Spatafora J.W."/>
            <person name="Aimea M.C."/>
        </authorList>
    </citation>
    <scope>NUCLEOTIDE SEQUENCE [LARGE SCALE GENOMIC DNA]</scope>
    <source>
        <strain evidence="12 13">UBC 951</strain>
    </source>
</reference>
<dbReference type="EMBL" id="JMSN01000078">
    <property type="protein sequence ID" value="KDN41605.1"/>
    <property type="molecule type" value="Genomic_DNA"/>
</dbReference>
<dbReference type="OrthoDB" id="10250970at2759"/>
<comment type="similarity">
    <text evidence="2">Belongs to the SF3A2 family.</text>
</comment>
<dbReference type="Gene3D" id="2.60.40.2690">
    <property type="match status" value="1"/>
</dbReference>
<dbReference type="GO" id="GO:0000245">
    <property type="term" value="P:spliceosomal complex assembly"/>
    <property type="evidence" value="ECO:0007669"/>
    <property type="project" value="TreeGrafter"/>
</dbReference>
<keyword evidence="3" id="KW-0507">mRNA processing</keyword>
<accession>A0A066VSQ7</accession>
<dbReference type="GO" id="GO:0008270">
    <property type="term" value="F:zinc ion binding"/>
    <property type="evidence" value="ECO:0007669"/>
    <property type="project" value="UniProtKB-KW"/>
</dbReference>
<evidence type="ECO:0000256" key="3">
    <source>
        <dbReference type="ARBA" id="ARBA00022664"/>
    </source>
</evidence>
<dbReference type="Proteomes" id="UP000027361">
    <property type="component" value="Unassembled WGS sequence"/>
</dbReference>
<dbReference type="AlphaFoldDB" id="A0A066VSQ7"/>
<dbReference type="FunCoup" id="A0A066VSQ7">
    <property type="interactions" value="139"/>
</dbReference>
<dbReference type="FunFam" id="2.60.40.2690:FF:000003">
    <property type="entry name" value="Splicing factor 3a, subunit 2"/>
    <property type="match status" value="1"/>
</dbReference>
<gene>
    <name evidence="12" type="ORF">K437DRAFT_258201</name>
</gene>
<dbReference type="InterPro" id="IPR031781">
    <property type="entry name" value="SF3A2_dom"/>
</dbReference>
<evidence type="ECO:0000256" key="5">
    <source>
        <dbReference type="ARBA" id="ARBA00022728"/>
    </source>
</evidence>
<evidence type="ECO:0000256" key="8">
    <source>
        <dbReference type="ARBA" id="ARBA00023187"/>
    </source>
</evidence>
<dbReference type="Pfam" id="PF16835">
    <property type="entry name" value="SF3A2"/>
    <property type="match status" value="1"/>
</dbReference>
<keyword evidence="4" id="KW-0479">Metal-binding</keyword>
<dbReference type="InterPro" id="IPR003604">
    <property type="entry name" value="Matrin/U1-like-C_Znf_C2H2"/>
</dbReference>
<keyword evidence="6" id="KW-0863">Zinc-finger</keyword>
<evidence type="ECO:0000256" key="9">
    <source>
        <dbReference type="ARBA" id="ARBA00023242"/>
    </source>
</evidence>
<evidence type="ECO:0000256" key="6">
    <source>
        <dbReference type="ARBA" id="ARBA00022771"/>
    </source>
</evidence>
<dbReference type="SMART" id="SM00451">
    <property type="entry name" value="ZnF_U1"/>
    <property type="match status" value="1"/>
</dbReference>
<keyword evidence="13" id="KW-1185">Reference proteome</keyword>
<dbReference type="PANTHER" id="PTHR23205:SF0">
    <property type="entry name" value="SPLICING FACTOR 3A SUBUNIT 2"/>
    <property type="match status" value="1"/>
</dbReference>
<feature type="region of interest" description="Disordered" evidence="10">
    <location>
        <begin position="1"/>
        <end position="21"/>
    </location>
</feature>
<dbReference type="InterPro" id="IPR013087">
    <property type="entry name" value="Znf_C2H2_type"/>
</dbReference>
<evidence type="ECO:0000313" key="13">
    <source>
        <dbReference type="Proteomes" id="UP000027361"/>
    </source>
</evidence>
<dbReference type="HOGENOM" id="CLU_050757_0_0_1"/>
<proteinExistence type="inferred from homology"/>
<evidence type="ECO:0000313" key="12">
    <source>
        <dbReference type="EMBL" id="KDN41605.1"/>
    </source>
</evidence>
<dbReference type="InterPro" id="IPR052092">
    <property type="entry name" value="SF3A2"/>
</dbReference>
<dbReference type="Pfam" id="PF12874">
    <property type="entry name" value="zf-met"/>
    <property type="match status" value="1"/>
</dbReference>
<dbReference type="SMART" id="SM01050">
    <property type="entry name" value="CactinC_cactus"/>
    <property type="match status" value="1"/>
</dbReference>
<evidence type="ECO:0000256" key="7">
    <source>
        <dbReference type="ARBA" id="ARBA00022833"/>
    </source>
</evidence>
<sequence>MDYQNRAGNKGAGVAGASEANVDRRERLRKLALETIDINKDPYILRNHLGGIECRLCLTLHTNEGSYLSHTQGKKHQTNLARRAAKEAKDQARYNPNLLLTAPLANEKPKKQFVKIGRPGYKVTKVREPVPMAPPNVAESESERKTRESMGGRIGLLFQVQLPEIKGGVRPMHRFMSSFEQHIEMQNRAWQYLVVAAEPYETIAFKLQAREVDQSETLVLSAMPNTRPREEPGTWSHWDPDTKAYTIQVMFK</sequence>
<protein>
    <recommendedName>
        <fullName evidence="11">Matrin-type domain-containing protein</fullName>
    </recommendedName>
</protein>
<keyword evidence="9" id="KW-0539">Nucleus</keyword>
<organism evidence="12 13">
    <name type="scientific">Tilletiaria anomala (strain ATCC 24038 / CBS 436.72 / UBC 951)</name>
    <dbReference type="NCBI Taxonomy" id="1037660"/>
    <lineage>
        <taxon>Eukaryota</taxon>
        <taxon>Fungi</taxon>
        <taxon>Dikarya</taxon>
        <taxon>Basidiomycota</taxon>
        <taxon>Ustilaginomycotina</taxon>
        <taxon>Exobasidiomycetes</taxon>
        <taxon>Georgefischeriales</taxon>
        <taxon>Tilletiariaceae</taxon>
        <taxon>Tilletiaria</taxon>
    </lineage>
</organism>
<evidence type="ECO:0000256" key="2">
    <source>
        <dbReference type="ARBA" id="ARBA00008995"/>
    </source>
</evidence>
<dbReference type="InParanoid" id="A0A066VSQ7"/>
<dbReference type="OMA" id="EFWIQIM"/>
<dbReference type="GO" id="GO:0005686">
    <property type="term" value="C:U2 snRNP"/>
    <property type="evidence" value="ECO:0007669"/>
    <property type="project" value="TreeGrafter"/>
</dbReference>
<dbReference type="GeneID" id="25264907"/>
<evidence type="ECO:0000256" key="1">
    <source>
        <dbReference type="ARBA" id="ARBA00004123"/>
    </source>
</evidence>
<keyword evidence="5" id="KW-0747">Spliceosome</keyword>
<comment type="subcellular location">
    <subcellularLocation>
        <location evidence="1">Nucleus</location>
    </subcellularLocation>
</comment>
<keyword evidence="8" id="KW-0508">mRNA splicing</keyword>
<feature type="domain" description="Matrin-type" evidence="11">
    <location>
        <begin position="52"/>
        <end position="82"/>
    </location>
</feature>
<comment type="caution">
    <text evidence="12">The sequence shown here is derived from an EMBL/GenBank/DDBJ whole genome shotgun (WGS) entry which is preliminary data.</text>
</comment>
<evidence type="ECO:0000256" key="10">
    <source>
        <dbReference type="SAM" id="MobiDB-lite"/>
    </source>
</evidence>
<dbReference type="InterPro" id="IPR000690">
    <property type="entry name" value="Matrin/U1-C_Znf_C2H2"/>
</dbReference>
<dbReference type="GO" id="GO:0071013">
    <property type="term" value="C:catalytic step 2 spliceosome"/>
    <property type="evidence" value="ECO:0007669"/>
    <property type="project" value="TreeGrafter"/>
</dbReference>
<dbReference type="PANTHER" id="PTHR23205">
    <property type="entry name" value="SPLICING FACTOR 3A SUBUNIT 2"/>
    <property type="match status" value="1"/>
</dbReference>